<dbReference type="PANTHER" id="PTHR43461">
    <property type="entry name" value="TRANSMEMBRANE PROTEIN 256"/>
    <property type="match status" value="1"/>
</dbReference>
<comment type="caution">
    <text evidence="7">The sequence shown here is derived from an EMBL/GenBank/DDBJ whole genome shotgun (WGS) entry which is preliminary data.</text>
</comment>
<keyword evidence="3 6" id="KW-0812">Transmembrane</keyword>
<reference evidence="7" key="1">
    <citation type="submission" date="2018-10" db="EMBL/GenBank/DDBJ databases">
        <title>Acidithiobacillus sulfuriphilus sp. nov.: an extremely acidophilic sulfur-oxidizing chemolithotroph isolated from a neutral pH environment.</title>
        <authorList>
            <person name="Falagan C."/>
            <person name="Moya-Beltran A."/>
            <person name="Quatrini R."/>
            <person name="Johnson D.B."/>
        </authorList>
    </citation>
    <scope>NUCLEOTIDE SEQUENCE [LARGE SCALE GENOMIC DNA]</scope>
    <source>
        <strain evidence="7">CJ-2</strain>
    </source>
</reference>
<accession>A0A3M8R111</accession>
<dbReference type="AlphaFoldDB" id="A0A3M8R111"/>
<protein>
    <submittedName>
        <fullName evidence="7">DUF423 domain-containing protein</fullName>
    </submittedName>
</protein>
<dbReference type="RefSeq" id="WP_123103691.1">
    <property type="nucleotide sequence ID" value="NZ_CP127527.1"/>
</dbReference>
<gene>
    <name evidence="7" type="ORF">EC580_07450</name>
</gene>
<evidence type="ECO:0000256" key="1">
    <source>
        <dbReference type="ARBA" id="ARBA00004141"/>
    </source>
</evidence>
<dbReference type="Pfam" id="PF04241">
    <property type="entry name" value="DUF423"/>
    <property type="match status" value="1"/>
</dbReference>
<evidence type="ECO:0000313" key="7">
    <source>
        <dbReference type="EMBL" id="RNF62226.1"/>
    </source>
</evidence>
<proteinExistence type="inferred from homology"/>
<dbReference type="InterPro" id="IPR006696">
    <property type="entry name" value="DUF423"/>
</dbReference>
<dbReference type="EMBL" id="RIZI01000163">
    <property type="protein sequence ID" value="RNF62226.1"/>
    <property type="molecule type" value="Genomic_DNA"/>
</dbReference>
<sequence length="127" mass="13685">MKPGSAFVAWGAFLAALAMALGAVGSHLLQGRLSPALMDIYHIANQFQIYHALGLILVGILMQIRQGRNMALLRWAGWIMLLGIVLFCGGLTVLTLTGWMWMAIFAPFGGTAFIVAWILVGVGALRD</sequence>
<evidence type="ECO:0000256" key="2">
    <source>
        <dbReference type="ARBA" id="ARBA00009694"/>
    </source>
</evidence>
<name>A0A3M8R111_9PROT</name>
<dbReference type="PANTHER" id="PTHR43461:SF1">
    <property type="entry name" value="TRANSMEMBRANE PROTEIN 256"/>
    <property type="match status" value="1"/>
</dbReference>
<feature type="transmembrane region" description="Helical" evidence="6">
    <location>
        <begin position="99"/>
        <end position="125"/>
    </location>
</feature>
<comment type="similarity">
    <text evidence="2">Belongs to the UPF0382 family.</text>
</comment>
<comment type="subcellular location">
    <subcellularLocation>
        <location evidence="1">Membrane</location>
        <topology evidence="1">Multi-pass membrane protein</topology>
    </subcellularLocation>
</comment>
<evidence type="ECO:0000256" key="4">
    <source>
        <dbReference type="ARBA" id="ARBA00022989"/>
    </source>
</evidence>
<evidence type="ECO:0000256" key="6">
    <source>
        <dbReference type="SAM" id="Phobius"/>
    </source>
</evidence>
<evidence type="ECO:0000256" key="3">
    <source>
        <dbReference type="ARBA" id="ARBA00022692"/>
    </source>
</evidence>
<feature type="transmembrane region" description="Helical" evidence="6">
    <location>
        <begin position="46"/>
        <end position="64"/>
    </location>
</feature>
<dbReference type="GO" id="GO:0005886">
    <property type="term" value="C:plasma membrane"/>
    <property type="evidence" value="ECO:0007669"/>
    <property type="project" value="TreeGrafter"/>
</dbReference>
<dbReference type="OrthoDB" id="9802121at2"/>
<keyword evidence="4 6" id="KW-1133">Transmembrane helix</keyword>
<evidence type="ECO:0000256" key="5">
    <source>
        <dbReference type="ARBA" id="ARBA00023136"/>
    </source>
</evidence>
<keyword evidence="5 6" id="KW-0472">Membrane</keyword>
<organism evidence="7">
    <name type="scientific">Acidithiobacillus sulfuriphilus</name>
    <dbReference type="NCBI Taxonomy" id="1867749"/>
    <lineage>
        <taxon>Bacteria</taxon>
        <taxon>Pseudomonadati</taxon>
        <taxon>Pseudomonadota</taxon>
        <taxon>Acidithiobacillia</taxon>
        <taxon>Acidithiobacillales</taxon>
        <taxon>Acidithiobacillaceae</taxon>
        <taxon>Acidithiobacillus</taxon>
    </lineage>
</organism>
<feature type="transmembrane region" description="Helical" evidence="6">
    <location>
        <begin position="71"/>
        <end position="93"/>
    </location>
</feature>